<dbReference type="OrthoDB" id="6513042at2759"/>
<keyword evidence="2 6" id="KW-0378">Hydrolase</keyword>
<comment type="caution">
    <text evidence="6">The sequence shown here is derived from an EMBL/GenBank/DDBJ whole genome shotgun (WGS) entry which is preliminary data.</text>
</comment>
<feature type="domain" description="DNA2/NAM7 helicase-like C-terminal" evidence="5">
    <location>
        <begin position="283"/>
        <end position="407"/>
    </location>
</feature>
<dbReference type="PANTHER" id="PTHR43788">
    <property type="entry name" value="DNA2/NAM7 HELICASE FAMILY MEMBER"/>
    <property type="match status" value="1"/>
</dbReference>
<dbReference type="PANTHER" id="PTHR43788:SF8">
    <property type="entry name" value="DNA-BINDING PROTEIN SMUBP-2"/>
    <property type="match status" value="1"/>
</dbReference>
<dbReference type="InterPro" id="IPR050534">
    <property type="entry name" value="Coronavir_polyprotein_1ab"/>
</dbReference>
<keyword evidence="4" id="KW-0067">ATP-binding</keyword>
<evidence type="ECO:0000259" key="5">
    <source>
        <dbReference type="Pfam" id="PF13087"/>
    </source>
</evidence>
<evidence type="ECO:0000256" key="4">
    <source>
        <dbReference type="ARBA" id="ARBA00022840"/>
    </source>
</evidence>
<dbReference type="GO" id="GO:0005524">
    <property type="term" value="F:ATP binding"/>
    <property type="evidence" value="ECO:0007669"/>
    <property type="project" value="UniProtKB-KW"/>
</dbReference>
<evidence type="ECO:0000256" key="1">
    <source>
        <dbReference type="ARBA" id="ARBA00022741"/>
    </source>
</evidence>
<dbReference type="AlphaFoldDB" id="A0A9P6EIK0"/>
<keyword evidence="1" id="KW-0547">Nucleotide-binding</keyword>
<proteinExistence type="predicted"/>
<keyword evidence="7" id="KW-1185">Reference proteome</keyword>
<protein>
    <submittedName>
        <fullName evidence="6">P-loop containing nucleoside triphosphate hydrolase protein</fullName>
    </submittedName>
</protein>
<dbReference type="GO" id="GO:0016787">
    <property type="term" value="F:hydrolase activity"/>
    <property type="evidence" value="ECO:0007669"/>
    <property type="project" value="UniProtKB-KW"/>
</dbReference>
<dbReference type="SUPFAM" id="SSF52540">
    <property type="entry name" value="P-loop containing nucleoside triphosphate hydrolases"/>
    <property type="match status" value="1"/>
</dbReference>
<organism evidence="6 7">
    <name type="scientific">Crepidotus variabilis</name>
    <dbReference type="NCBI Taxonomy" id="179855"/>
    <lineage>
        <taxon>Eukaryota</taxon>
        <taxon>Fungi</taxon>
        <taxon>Dikarya</taxon>
        <taxon>Basidiomycota</taxon>
        <taxon>Agaricomycotina</taxon>
        <taxon>Agaricomycetes</taxon>
        <taxon>Agaricomycetidae</taxon>
        <taxon>Agaricales</taxon>
        <taxon>Agaricineae</taxon>
        <taxon>Crepidotaceae</taxon>
        <taxon>Crepidotus</taxon>
    </lineage>
</organism>
<evidence type="ECO:0000256" key="3">
    <source>
        <dbReference type="ARBA" id="ARBA00022806"/>
    </source>
</evidence>
<dbReference type="InterPro" id="IPR027417">
    <property type="entry name" value="P-loop_NTPase"/>
</dbReference>
<dbReference type="EMBL" id="MU157844">
    <property type="protein sequence ID" value="KAF9529717.1"/>
    <property type="molecule type" value="Genomic_DNA"/>
</dbReference>
<name>A0A9P6EIK0_9AGAR</name>
<dbReference type="InterPro" id="IPR041679">
    <property type="entry name" value="DNA2/NAM7-like_C"/>
</dbReference>
<dbReference type="Gene3D" id="3.40.50.300">
    <property type="entry name" value="P-loop containing nucleotide triphosphate hydrolases"/>
    <property type="match status" value="2"/>
</dbReference>
<dbReference type="GO" id="GO:0043139">
    <property type="term" value="F:5'-3' DNA helicase activity"/>
    <property type="evidence" value="ECO:0007669"/>
    <property type="project" value="TreeGrafter"/>
</dbReference>
<dbReference type="Proteomes" id="UP000807306">
    <property type="component" value="Unassembled WGS sequence"/>
</dbReference>
<dbReference type="Pfam" id="PF13087">
    <property type="entry name" value="AAA_12"/>
    <property type="match status" value="1"/>
</dbReference>
<keyword evidence="3" id="KW-0347">Helicase</keyword>
<evidence type="ECO:0000313" key="6">
    <source>
        <dbReference type="EMBL" id="KAF9529717.1"/>
    </source>
</evidence>
<evidence type="ECO:0000313" key="7">
    <source>
        <dbReference type="Proteomes" id="UP000807306"/>
    </source>
</evidence>
<gene>
    <name evidence="6" type="ORF">CPB83DRAFT_852048</name>
</gene>
<reference evidence="6" key="1">
    <citation type="submission" date="2020-11" db="EMBL/GenBank/DDBJ databases">
        <authorList>
            <consortium name="DOE Joint Genome Institute"/>
            <person name="Ahrendt S."/>
            <person name="Riley R."/>
            <person name="Andreopoulos W."/>
            <person name="Labutti K."/>
            <person name="Pangilinan J."/>
            <person name="Ruiz-Duenas F.J."/>
            <person name="Barrasa J.M."/>
            <person name="Sanchez-Garcia M."/>
            <person name="Camarero S."/>
            <person name="Miyauchi S."/>
            <person name="Serrano A."/>
            <person name="Linde D."/>
            <person name="Babiker R."/>
            <person name="Drula E."/>
            <person name="Ayuso-Fernandez I."/>
            <person name="Pacheco R."/>
            <person name="Padilla G."/>
            <person name="Ferreira P."/>
            <person name="Barriuso J."/>
            <person name="Kellner H."/>
            <person name="Castanera R."/>
            <person name="Alfaro M."/>
            <person name="Ramirez L."/>
            <person name="Pisabarro A.G."/>
            <person name="Kuo A."/>
            <person name="Tritt A."/>
            <person name="Lipzen A."/>
            <person name="He G."/>
            <person name="Yan M."/>
            <person name="Ng V."/>
            <person name="Cullen D."/>
            <person name="Martin F."/>
            <person name="Rosso M.-N."/>
            <person name="Henrissat B."/>
            <person name="Hibbett D."/>
            <person name="Martinez A.T."/>
            <person name="Grigoriev I.V."/>
        </authorList>
    </citation>
    <scope>NUCLEOTIDE SEQUENCE</scope>
    <source>
        <strain evidence="6">CBS 506.95</strain>
    </source>
</reference>
<sequence>MESYKSIKDLPTAWLSDVEVSVVGNGNDHPGPRKSGNTVYVYMGTVYQLYNFSKKNSLQVDLLVVDEAGQISLGSISLVLRSLSYEGRIVVAGDSEQLAPILSAQYPLLKAHSLFGSVLDCLMFPRARPLSARPPSPSFDESQGIVPTASPGTIVQLTENFRLNPDLSEFVSTIYSRKFKPQKAQAGELGAALSTVSHLRASDMGLNPEVFGKVQKFLGALSGVMKDRKSTPQSGLIAPEVQLPMTIASPRPGSPTSDLDPISLALIRLRTFPFNISYESHVQAEAAVAAALVASLRKCAPNDDIFVATPHRIQREAVKAALRVTTNPVEGLEDTFGKLRVGEQNKDSKEKVTVDTIERLQGSEASFVICLFSVPKSYSIDLAFLLERRRLNVAISRAKALCILISSDEVLCPSVKVLANEETAKGYAFLKAFQKRAWSFYLQLNADKVAL</sequence>
<accession>A0A9P6EIK0</accession>
<evidence type="ECO:0000256" key="2">
    <source>
        <dbReference type="ARBA" id="ARBA00022801"/>
    </source>
</evidence>